<dbReference type="GO" id="GO:0005615">
    <property type="term" value="C:extracellular space"/>
    <property type="evidence" value="ECO:0000318"/>
    <property type="project" value="GO_Central"/>
</dbReference>
<evidence type="ECO:0000313" key="5">
    <source>
        <dbReference type="EMBL" id="EFA05607.2"/>
    </source>
</evidence>
<evidence type="ECO:0000256" key="1">
    <source>
        <dbReference type="ARBA" id="ARBA00004613"/>
    </source>
</evidence>
<dbReference type="OrthoDB" id="414826at2759"/>
<comment type="subcellular location">
    <subcellularLocation>
        <location evidence="1">Secreted</location>
    </subcellularLocation>
</comment>
<dbReference type="InParanoid" id="D2A434"/>
<reference evidence="5 6" key="2">
    <citation type="journal article" date="2010" name="Nucleic Acids Res.">
        <title>BeetleBase in 2010: revisions to provide comprehensive genomic information for Tribolium castaneum.</title>
        <authorList>
            <person name="Kim H.S."/>
            <person name="Murphy T."/>
            <person name="Xia J."/>
            <person name="Caragea D."/>
            <person name="Park Y."/>
            <person name="Beeman R.W."/>
            <person name="Lorenzen M.D."/>
            <person name="Butcher S."/>
            <person name="Manak J.R."/>
            <person name="Brown S.J."/>
        </authorList>
    </citation>
    <scope>GENOME REANNOTATION</scope>
    <source>
        <strain evidence="5 6">Georgia GA2</strain>
    </source>
</reference>
<keyword evidence="2" id="KW-0964">Secreted</keyword>
<keyword evidence="6" id="KW-1185">Reference proteome</keyword>
<feature type="chain" id="PRO_5007309995" evidence="3">
    <location>
        <begin position="19"/>
        <end position="298"/>
    </location>
</feature>
<gene>
    <name evidence="5" type="primary">AUGUSTUS-3.0.2_15813</name>
    <name evidence="5" type="ORF">TcasGA2_TC015813</name>
</gene>
<dbReference type="EMBL" id="KQ971348">
    <property type="protein sequence ID" value="EFA05607.2"/>
    <property type="molecule type" value="Genomic_DNA"/>
</dbReference>
<keyword evidence="3" id="KW-0732">Signal</keyword>
<dbReference type="STRING" id="7070.D2A434"/>
<dbReference type="PANTHER" id="PTHR10334">
    <property type="entry name" value="CYSTEINE-RICH SECRETORY PROTEIN-RELATED"/>
    <property type="match status" value="1"/>
</dbReference>
<protein>
    <submittedName>
        <fullName evidence="5">Venom allergen 5-like Protein</fullName>
    </submittedName>
</protein>
<dbReference type="Proteomes" id="UP000007266">
    <property type="component" value="Linkage group 6"/>
</dbReference>
<evidence type="ECO:0000256" key="2">
    <source>
        <dbReference type="ARBA" id="ARBA00022525"/>
    </source>
</evidence>
<evidence type="ECO:0000256" key="3">
    <source>
        <dbReference type="SAM" id="SignalP"/>
    </source>
</evidence>
<accession>D2A434</accession>
<evidence type="ECO:0000259" key="4">
    <source>
        <dbReference type="SMART" id="SM00198"/>
    </source>
</evidence>
<dbReference type="SMART" id="SM00198">
    <property type="entry name" value="SCP"/>
    <property type="match status" value="1"/>
</dbReference>
<dbReference type="SUPFAM" id="SSF55797">
    <property type="entry name" value="PR-1-like"/>
    <property type="match status" value="1"/>
</dbReference>
<name>D2A434_TRICA</name>
<dbReference type="FunCoup" id="D2A434">
    <property type="interactions" value="119"/>
</dbReference>
<evidence type="ECO:0000313" key="6">
    <source>
        <dbReference type="Proteomes" id="UP000007266"/>
    </source>
</evidence>
<dbReference type="InterPro" id="IPR014044">
    <property type="entry name" value="CAP_dom"/>
</dbReference>
<reference evidence="5 6" key="1">
    <citation type="journal article" date="2008" name="Nature">
        <title>The genome of the model beetle and pest Tribolium castaneum.</title>
        <authorList>
            <consortium name="Tribolium Genome Sequencing Consortium"/>
            <person name="Richards S."/>
            <person name="Gibbs R.A."/>
            <person name="Weinstock G.M."/>
            <person name="Brown S.J."/>
            <person name="Denell R."/>
            <person name="Beeman R.W."/>
            <person name="Gibbs R."/>
            <person name="Beeman R.W."/>
            <person name="Brown S.J."/>
            <person name="Bucher G."/>
            <person name="Friedrich M."/>
            <person name="Grimmelikhuijzen C.J."/>
            <person name="Klingler M."/>
            <person name="Lorenzen M."/>
            <person name="Richards S."/>
            <person name="Roth S."/>
            <person name="Schroder R."/>
            <person name="Tautz D."/>
            <person name="Zdobnov E.M."/>
            <person name="Muzny D."/>
            <person name="Gibbs R.A."/>
            <person name="Weinstock G.M."/>
            <person name="Attaway T."/>
            <person name="Bell S."/>
            <person name="Buhay C.J."/>
            <person name="Chandrabose M.N."/>
            <person name="Chavez D."/>
            <person name="Clerk-Blankenburg K.P."/>
            <person name="Cree A."/>
            <person name="Dao M."/>
            <person name="Davis C."/>
            <person name="Chacko J."/>
            <person name="Dinh H."/>
            <person name="Dugan-Rocha S."/>
            <person name="Fowler G."/>
            <person name="Garner T.T."/>
            <person name="Garnes J."/>
            <person name="Gnirke A."/>
            <person name="Hawes A."/>
            <person name="Hernandez J."/>
            <person name="Hines S."/>
            <person name="Holder M."/>
            <person name="Hume J."/>
            <person name="Jhangiani S.N."/>
            <person name="Joshi V."/>
            <person name="Khan Z.M."/>
            <person name="Jackson L."/>
            <person name="Kovar C."/>
            <person name="Kowis A."/>
            <person name="Lee S."/>
            <person name="Lewis L.R."/>
            <person name="Margolis J."/>
            <person name="Morgan M."/>
            <person name="Nazareth L.V."/>
            <person name="Nguyen N."/>
            <person name="Okwuonu G."/>
            <person name="Parker D."/>
            <person name="Richards S."/>
            <person name="Ruiz S.J."/>
            <person name="Santibanez J."/>
            <person name="Savard J."/>
            <person name="Scherer S.E."/>
            <person name="Schneider B."/>
            <person name="Sodergren E."/>
            <person name="Tautz D."/>
            <person name="Vattahil S."/>
            <person name="Villasana D."/>
            <person name="White C.S."/>
            <person name="Wright R."/>
            <person name="Park Y."/>
            <person name="Beeman R.W."/>
            <person name="Lord J."/>
            <person name="Oppert B."/>
            <person name="Lorenzen M."/>
            <person name="Brown S."/>
            <person name="Wang L."/>
            <person name="Savard J."/>
            <person name="Tautz D."/>
            <person name="Richards S."/>
            <person name="Weinstock G."/>
            <person name="Gibbs R.A."/>
            <person name="Liu Y."/>
            <person name="Worley K."/>
            <person name="Weinstock G."/>
            <person name="Elsik C.G."/>
            <person name="Reese J.T."/>
            <person name="Elhaik E."/>
            <person name="Landan G."/>
            <person name="Graur D."/>
            <person name="Arensburger P."/>
            <person name="Atkinson P."/>
            <person name="Beeman R.W."/>
            <person name="Beidler J."/>
            <person name="Brown S.J."/>
            <person name="Demuth J.P."/>
            <person name="Drury D.W."/>
            <person name="Du Y.Z."/>
            <person name="Fujiwara H."/>
            <person name="Lorenzen M."/>
            <person name="Maselli V."/>
            <person name="Osanai M."/>
            <person name="Park Y."/>
            <person name="Robertson H.M."/>
            <person name="Tu Z."/>
            <person name="Wang J.J."/>
            <person name="Wang S."/>
            <person name="Richards S."/>
            <person name="Song H."/>
            <person name="Zhang L."/>
            <person name="Sodergren E."/>
            <person name="Werner D."/>
            <person name="Stanke M."/>
            <person name="Morgenstern B."/>
            <person name="Solovyev V."/>
            <person name="Kosarev P."/>
            <person name="Brown G."/>
            <person name="Chen H.C."/>
            <person name="Ermolaeva O."/>
            <person name="Hlavina W."/>
            <person name="Kapustin Y."/>
            <person name="Kiryutin B."/>
            <person name="Kitts P."/>
            <person name="Maglott D."/>
            <person name="Pruitt K."/>
            <person name="Sapojnikov V."/>
            <person name="Souvorov A."/>
            <person name="Mackey A.J."/>
            <person name="Waterhouse R.M."/>
            <person name="Wyder S."/>
            <person name="Zdobnov E.M."/>
            <person name="Zdobnov E.M."/>
            <person name="Wyder S."/>
            <person name="Kriventseva E.V."/>
            <person name="Kadowaki T."/>
            <person name="Bork P."/>
            <person name="Aranda M."/>
            <person name="Bao R."/>
            <person name="Beermann A."/>
            <person name="Berns N."/>
            <person name="Bolognesi R."/>
            <person name="Bonneton F."/>
            <person name="Bopp D."/>
            <person name="Brown S.J."/>
            <person name="Bucher G."/>
            <person name="Butts T."/>
            <person name="Chaumot A."/>
            <person name="Denell R.E."/>
            <person name="Ferrier D.E."/>
            <person name="Friedrich M."/>
            <person name="Gordon C.M."/>
            <person name="Jindra M."/>
            <person name="Klingler M."/>
            <person name="Lan Q."/>
            <person name="Lattorff H.M."/>
            <person name="Laudet V."/>
            <person name="von Levetsow C."/>
            <person name="Liu Z."/>
            <person name="Lutz R."/>
            <person name="Lynch J.A."/>
            <person name="da Fonseca R.N."/>
            <person name="Posnien N."/>
            <person name="Reuter R."/>
            <person name="Roth S."/>
            <person name="Savard J."/>
            <person name="Schinko J.B."/>
            <person name="Schmitt C."/>
            <person name="Schoppmeier M."/>
            <person name="Schroder R."/>
            <person name="Shippy T.D."/>
            <person name="Simonnet F."/>
            <person name="Marques-Souza H."/>
            <person name="Tautz D."/>
            <person name="Tomoyasu Y."/>
            <person name="Trauner J."/>
            <person name="Van der Zee M."/>
            <person name="Vervoort M."/>
            <person name="Wittkopp N."/>
            <person name="Wimmer E.A."/>
            <person name="Yang X."/>
            <person name="Jones A.K."/>
            <person name="Sattelle D.B."/>
            <person name="Ebert P.R."/>
            <person name="Nelson D."/>
            <person name="Scott J.G."/>
            <person name="Beeman R.W."/>
            <person name="Muthukrishnan S."/>
            <person name="Kramer K.J."/>
            <person name="Arakane Y."/>
            <person name="Beeman R.W."/>
            <person name="Zhu Q."/>
            <person name="Hogenkamp D."/>
            <person name="Dixit R."/>
            <person name="Oppert B."/>
            <person name="Jiang H."/>
            <person name="Zou Z."/>
            <person name="Marshall J."/>
            <person name="Elpidina E."/>
            <person name="Vinokurov K."/>
            <person name="Oppert C."/>
            <person name="Zou Z."/>
            <person name="Evans J."/>
            <person name="Lu Z."/>
            <person name="Zhao P."/>
            <person name="Sumathipala N."/>
            <person name="Altincicek B."/>
            <person name="Vilcinskas A."/>
            <person name="Williams M."/>
            <person name="Hultmark D."/>
            <person name="Hetru C."/>
            <person name="Jiang H."/>
            <person name="Grimmelikhuijzen C.J."/>
            <person name="Hauser F."/>
            <person name="Cazzamali G."/>
            <person name="Williamson M."/>
            <person name="Park Y."/>
            <person name="Li B."/>
            <person name="Tanaka Y."/>
            <person name="Predel R."/>
            <person name="Neupert S."/>
            <person name="Schachtner J."/>
            <person name="Verleyen P."/>
            <person name="Raible F."/>
            <person name="Bork P."/>
            <person name="Friedrich M."/>
            <person name="Walden K.K."/>
            <person name="Robertson H.M."/>
            <person name="Angeli S."/>
            <person name="Foret S."/>
            <person name="Bucher G."/>
            <person name="Schuetz S."/>
            <person name="Maleszka R."/>
            <person name="Wimmer E.A."/>
            <person name="Beeman R.W."/>
            <person name="Lorenzen M."/>
            <person name="Tomoyasu Y."/>
            <person name="Miller S.C."/>
            <person name="Grossmann D."/>
            <person name="Bucher G."/>
        </authorList>
    </citation>
    <scope>NUCLEOTIDE SEQUENCE [LARGE SCALE GENOMIC DNA]</scope>
    <source>
        <strain evidence="5 6">Georgia GA2</strain>
    </source>
</reference>
<feature type="domain" description="SCP" evidence="4">
    <location>
        <begin position="60"/>
        <end position="222"/>
    </location>
</feature>
<dbReference type="AlphaFoldDB" id="D2A434"/>
<dbReference type="Pfam" id="PF00188">
    <property type="entry name" value="CAP"/>
    <property type="match status" value="1"/>
</dbReference>
<proteinExistence type="predicted"/>
<dbReference type="eggNOG" id="KOG3017">
    <property type="taxonomic scope" value="Eukaryota"/>
</dbReference>
<feature type="signal peptide" evidence="3">
    <location>
        <begin position="1"/>
        <end position="18"/>
    </location>
</feature>
<dbReference type="InterPro" id="IPR001283">
    <property type="entry name" value="CRISP-related"/>
</dbReference>
<dbReference type="Gene3D" id="3.40.33.10">
    <property type="entry name" value="CAP"/>
    <property type="match status" value="1"/>
</dbReference>
<dbReference type="KEGG" id="tca:100141823"/>
<sequence length="298" mass="34374">MTILRTVFYTLLALSSNCDKFDPTKVNYCEKFCPDKTKSTGCECQAQGTRTEVDLQNVFEFRKLCLDEHNYWRNYLASGSERRKKATSASDMMALSYSLELEFLARCYGRSTFNGYHEDCRMMSNNRQAGQNLAGLNRKNFSLSLVKVQIWDWYNEIENLAPDMFGKFRRGHKIEHFATMVWGQVNQVGCARIYTADTKKDNFKHPVYVQALICDYGSTILGKMGTKVAPNWLGRPIYTKGKPCSKCPDNLKCNRVYTALCGEIEPVPQEPPYQFNTARRWKIYSVLLYFGLLTNQQT</sequence>
<dbReference type="HOGENOM" id="CLU_061271_0_0_1"/>
<organism evidence="5 6">
    <name type="scientific">Tribolium castaneum</name>
    <name type="common">Red flour beetle</name>
    <dbReference type="NCBI Taxonomy" id="7070"/>
    <lineage>
        <taxon>Eukaryota</taxon>
        <taxon>Metazoa</taxon>
        <taxon>Ecdysozoa</taxon>
        <taxon>Arthropoda</taxon>
        <taxon>Hexapoda</taxon>
        <taxon>Insecta</taxon>
        <taxon>Pterygota</taxon>
        <taxon>Neoptera</taxon>
        <taxon>Endopterygota</taxon>
        <taxon>Coleoptera</taxon>
        <taxon>Polyphaga</taxon>
        <taxon>Cucujiformia</taxon>
        <taxon>Tenebrionidae</taxon>
        <taxon>Tenebrionidae incertae sedis</taxon>
        <taxon>Tribolium</taxon>
    </lineage>
</organism>
<dbReference type="CDD" id="cd05380">
    <property type="entry name" value="CAP_euk"/>
    <property type="match status" value="1"/>
</dbReference>
<dbReference type="InterPro" id="IPR035940">
    <property type="entry name" value="CAP_sf"/>
</dbReference>